<dbReference type="RefSeq" id="WP_087482773.1">
    <property type="nucleotide sequence ID" value="NZ_AP024883.1"/>
</dbReference>
<reference evidence="2 5" key="2">
    <citation type="submission" date="2023-11" db="EMBL/GenBank/DDBJ databases">
        <title>Plant-associative lifestyle of Vibrio porteresiae and its evolutionary dynamics.</title>
        <authorList>
            <person name="Rameshkumar N."/>
            <person name="Kirti K."/>
        </authorList>
    </citation>
    <scope>NUCLEOTIDE SEQUENCE [LARGE SCALE GENOMIC DNA]</scope>
    <source>
        <strain evidence="2 5">MSSRF38</strain>
    </source>
</reference>
<gene>
    <name evidence="2" type="ORF">SBX37_05575</name>
    <name evidence="3" type="ORF">VIM7927_04108</name>
</gene>
<dbReference type="Proteomes" id="UP000196125">
    <property type="component" value="Unassembled WGS sequence"/>
</dbReference>
<sequence length="298" mass="33844">MSETSIDEYAHLGAVAKEYVQCSIEQRIDYIRSPHWIGYPKAKDIIAKLDDLLTYPKRHRMPNLLIIGESNSGKTMIAERFVKMHPAYEREDNDGIVIPVLSIQAPPVPSESRLYSNILDKMFAPYRPSDSTEKKQFQVIRLVQACNVQMLIIDEIHSILAGNLEKQRVFLSVLRNLGNELKIPIVGLGIKDALRAMKTDPQLDNRFKPVLLPQWEYSTDYRRLLASFESVLPLKKASKLSKKTIALKLLSMSEGLLGELSELLSEAAIKAIETEKECIDLDILNSLEWLSPTLRRSV</sequence>
<evidence type="ECO:0000313" key="2">
    <source>
        <dbReference type="EMBL" id="MDW6002334.1"/>
    </source>
</evidence>
<dbReference type="SUPFAM" id="SSF52540">
    <property type="entry name" value="P-loop containing nucleoside triphosphate hydrolases"/>
    <property type="match status" value="1"/>
</dbReference>
<dbReference type="SMART" id="SM00382">
    <property type="entry name" value="AAA"/>
    <property type="match status" value="1"/>
</dbReference>
<keyword evidence="5" id="KW-1185">Reference proteome</keyword>
<dbReference type="OrthoDB" id="6058098at2"/>
<dbReference type="Gene3D" id="3.40.50.300">
    <property type="entry name" value="P-loop containing nucleotide triphosphate hydrolases"/>
    <property type="match status" value="1"/>
</dbReference>
<reference evidence="3 4" key="1">
    <citation type="submission" date="2017-05" db="EMBL/GenBank/DDBJ databases">
        <authorList>
            <person name="Song R."/>
            <person name="Chenine A.L."/>
            <person name="Ruprecht R.M."/>
        </authorList>
    </citation>
    <scope>NUCLEOTIDE SEQUENCE [LARGE SCALE GENOMIC DNA]</scope>
    <source>
        <strain evidence="3 4">CECT 7927</strain>
    </source>
</reference>
<evidence type="ECO:0000313" key="4">
    <source>
        <dbReference type="Proteomes" id="UP000196125"/>
    </source>
</evidence>
<accession>A0A1Y6IYR1</accession>
<protein>
    <submittedName>
        <fullName evidence="3">Bacterial TniB protein</fullName>
    </submittedName>
    <submittedName>
        <fullName evidence="2">TniB family NTP-binding protein</fullName>
    </submittedName>
</protein>
<dbReference type="AlphaFoldDB" id="A0A1Y6IYR1"/>
<dbReference type="Pfam" id="PF05621">
    <property type="entry name" value="TniB"/>
    <property type="match status" value="1"/>
</dbReference>
<dbReference type="InterPro" id="IPR027417">
    <property type="entry name" value="P-loop_NTPase"/>
</dbReference>
<feature type="domain" description="AAA+ ATPase" evidence="1">
    <location>
        <begin position="60"/>
        <end position="209"/>
    </location>
</feature>
<evidence type="ECO:0000313" key="5">
    <source>
        <dbReference type="Proteomes" id="UP001283366"/>
    </source>
</evidence>
<evidence type="ECO:0000259" key="1">
    <source>
        <dbReference type="SMART" id="SM00382"/>
    </source>
</evidence>
<dbReference type="Proteomes" id="UP001283366">
    <property type="component" value="Unassembled WGS sequence"/>
</dbReference>
<organism evidence="3 4">
    <name type="scientific">Vibrio mangrovi</name>
    <dbReference type="NCBI Taxonomy" id="474394"/>
    <lineage>
        <taxon>Bacteria</taxon>
        <taxon>Pseudomonadati</taxon>
        <taxon>Pseudomonadota</taxon>
        <taxon>Gammaproteobacteria</taxon>
        <taxon>Vibrionales</taxon>
        <taxon>Vibrionaceae</taxon>
        <taxon>Vibrio</taxon>
    </lineage>
</organism>
<dbReference type="InterPro" id="IPR003593">
    <property type="entry name" value="AAA+_ATPase"/>
</dbReference>
<dbReference type="EMBL" id="FXXI01000012">
    <property type="protein sequence ID" value="SMS02768.1"/>
    <property type="molecule type" value="Genomic_DNA"/>
</dbReference>
<dbReference type="EMBL" id="JAWRCO010000001">
    <property type="protein sequence ID" value="MDW6002334.1"/>
    <property type="molecule type" value="Genomic_DNA"/>
</dbReference>
<evidence type="ECO:0000313" key="3">
    <source>
        <dbReference type="EMBL" id="SMS02768.1"/>
    </source>
</evidence>
<name>A0A1Y6IYR1_9VIBR</name>
<proteinExistence type="predicted"/>
<dbReference type="InterPro" id="IPR008868">
    <property type="entry name" value="TniB"/>
</dbReference>